<organism evidence="1">
    <name type="scientific">marine sediment metagenome</name>
    <dbReference type="NCBI Taxonomy" id="412755"/>
    <lineage>
        <taxon>unclassified sequences</taxon>
        <taxon>metagenomes</taxon>
        <taxon>ecological metagenomes</taxon>
    </lineage>
</organism>
<reference evidence="1" key="1">
    <citation type="journal article" date="2014" name="Front. Microbiol.">
        <title>High frequency of phylogenetically diverse reductive dehalogenase-homologous genes in deep subseafloor sedimentary metagenomes.</title>
        <authorList>
            <person name="Kawai M."/>
            <person name="Futagami T."/>
            <person name="Toyoda A."/>
            <person name="Takaki Y."/>
            <person name="Nishi S."/>
            <person name="Hori S."/>
            <person name="Arai W."/>
            <person name="Tsubouchi T."/>
            <person name="Morono Y."/>
            <person name="Uchiyama I."/>
            <person name="Ito T."/>
            <person name="Fujiyama A."/>
            <person name="Inagaki F."/>
            <person name="Takami H."/>
        </authorList>
    </citation>
    <scope>NUCLEOTIDE SEQUENCE</scope>
    <source>
        <strain evidence="1">Expedition CK06-06</strain>
    </source>
</reference>
<name>X1R718_9ZZZZ</name>
<sequence>AHYDDKNAMAAQIAKRIFGVPRVICRIYDPLREEFYESLGLEGISPTVVFARLLKEKLEK</sequence>
<proteinExistence type="predicted"/>
<evidence type="ECO:0008006" key="2">
    <source>
        <dbReference type="Google" id="ProtNLM"/>
    </source>
</evidence>
<evidence type="ECO:0000313" key="1">
    <source>
        <dbReference type="EMBL" id="GAI51409.1"/>
    </source>
</evidence>
<gene>
    <name evidence="1" type="ORF">S06H3_62805</name>
</gene>
<dbReference type="AlphaFoldDB" id="X1R718"/>
<feature type="non-terminal residue" evidence="1">
    <location>
        <position position="1"/>
    </location>
</feature>
<comment type="caution">
    <text evidence="1">The sequence shown here is derived from an EMBL/GenBank/DDBJ whole genome shotgun (WGS) entry which is preliminary data.</text>
</comment>
<accession>X1R718</accession>
<protein>
    <recommendedName>
        <fullName evidence="2">RCK N-terminal domain-containing protein</fullName>
    </recommendedName>
</protein>
<dbReference type="Gene3D" id="3.40.50.720">
    <property type="entry name" value="NAD(P)-binding Rossmann-like Domain"/>
    <property type="match status" value="1"/>
</dbReference>
<dbReference type="EMBL" id="BARV01041509">
    <property type="protein sequence ID" value="GAI51409.1"/>
    <property type="molecule type" value="Genomic_DNA"/>
</dbReference>